<dbReference type="GO" id="GO:0019243">
    <property type="term" value="P:methylglyoxal catabolic process to D-lactate via S-lactoyl-glutathione"/>
    <property type="evidence" value="ECO:0007669"/>
    <property type="project" value="TreeGrafter"/>
</dbReference>
<name>A0A972NNB9_9BURK</name>
<dbReference type="RefSeq" id="WP_172167257.1">
    <property type="nucleotide sequence ID" value="NZ_WOEZ01000099.1"/>
</dbReference>
<organism evidence="6 7">
    <name type="scientific">Paraburkholderia elongata</name>
    <dbReference type="NCBI Taxonomy" id="2675747"/>
    <lineage>
        <taxon>Bacteria</taxon>
        <taxon>Pseudomonadati</taxon>
        <taxon>Pseudomonadota</taxon>
        <taxon>Betaproteobacteria</taxon>
        <taxon>Burkholderiales</taxon>
        <taxon>Burkholderiaceae</taxon>
        <taxon>Paraburkholderia</taxon>
    </lineage>
</organism>
<dbReference type="PANTHER" id="PTHR46036:SF5">
    <property type="entry name" value="LACTOYLGLUTATHIONE LYASE"/>
    <property type="match status" value="1"/>
</dbReference>
<evidence type="ECO:0000256" key="3">
    <source>
        <dbReference type="ARBA" id="ARBA00032460"/>
    </source>
</evidence>
<comment type="caution">
    <text evidence="6">The sequence shown here is derived from an EMBL/GenBank/DDBJ whole genome shotgun (WGS) entry which is preliminary data.</text>
</comment>
<dbReference type="PROSITE" id="PS51819">
    <property type="entry name" value="VOC"/>
    <property type="match status" value="1"/>
</dbReference>
<sequence length="131" mass="15168">MPKIIHSMIRVFDLERSLKFYESALELKTSHRLDFPDFSLVYLKNGENDVEIELTWNRGRDNGYTHGDGYGHIAVAVPNLEEEHARMAGLGLNPLPIKEFKRGDEMLARFFFLQDPDGYKIEVLERAGHYV</sequence>
<proteinExistence type="predicted"/>
<evidence type="ECO:0000259" key="5">
    <source>
        <dbReference type="PROSITE" id="PS51819"/>
    </source>
</evidence>
<dbReference type="InterPro" id="IPR037523">
    <property type="entry name" value="VOC_core"/>
</dbReference>
<evidence type="ECO:0000313" key="6">
    <source>
        <dbReference type="EMBL" id="NPT56688.1"/>
    </source>
</evidence>
<keyword evidence="7" id="KW-1185">Reference proteome</keyword>
<reference evidence="6 7" key="1">
    <citation type="submission" date="2019-11" db="EMBL/GenBank/DDBJ databases">
        <title>Metabolism of dissolved organic matter in forest soils.</title>
        <authorList>
            <person name="Cyle K.T."/>
            <person name="Wilhelm R.C."/>
            <person name="Martinez C.E."/>
        </authorList>
    </citation>
    <scope>NUCLEOTIDE SEQUENCE [LARGE SCALE GENOMIC DNA]</scope>
    <source>
        <strain evidence="6 7">5N</strain>
    </source>
</reference>
<dbReference type="AlphaFoldDB" id="A0A972NNB9"/>
<protein>
    <recommendedName>
        <fullName evidence="2">Aldoketomutase</fullName>
    </recommendedName>
    <alternativeName>
        <fullName evidence="1">Ketone-aldehyde mutase</fullName>
    </alternativeName>
    <alternativeName>
        <fullName evidence="3">Methylglyoxalase</fullName>
    </alternativeName>
    <alternativeName>
        <fullName evidence="4">S-D-lactoylglutathione methylglyoxal lyase</fullName>
    </alternativeName>
</protein>
<evidence type="ECO:0000256" key="1">
    <source>
        <dbReference type="ARBA" id="ARBA00030291"/>
    </source>
</evidence>
<dbReference type="EMBL" id="WOEZ01000099">
    <property type="protein sequence ID" value="NPT56688.1"/>
    <property type="molecule type" value="Genomic_DNA"/>
</dbReference>
<evidence type="ECO:0000256" key="2">
    <source>
        <dbReference type="ARBA" id="ARBA00030892"/>
    </source>
</evidence>
<dbReference type="InterPro" id="IPR004360">
    <property type="entry name" value="Glyas_Fos-R_dOase_dom"/>
</dbReference>
<dbReference type="SUPFAM" id="SSF54593">
    <property type="entry name" value="Glyoxalase/Bleomycin resistance protein/Dihydroxybiphenyl dioxygenase"/>
    <property type="match status" value="1"/>
</dbReference>
<evidence type="ECO:0000256" key="4">
    <source>
        <dbReference type="ARBA" id="ARBA00033298"/>
    </source>
</evidence>
<keyword evidence="6" id="KW-0456">Lyase</keyword>
<evidence type="ECO:0000313" key="7">
    <source>
        <dbReference type="Proteomes" id="UP000655523"/>
    </source>
</evidence>
<dbReference type="GO" id="GO:0005737">
    <property type="term" value="C:cytoplasm"/>
    <property type="evidence" value="ECO:0007669"/>
    <property type="project" value="TreeGrafter"/>
</dbReference>
<dbReference type="Proteomes" id="UP000655523">
    <property type="component" value="Unassembled WGS sequence"/>
</dbReference>
<gene>
    <name evidence="6" type="ORF">GNZ13_19380</name>
</gene>
<accession>A0A972NNB9</accession>
<dbReference type="InterPro" id="IPR029068">
    <property type="entry name" value="Glyas_Bleomycin-R_OHBP_Dase"/>
</dbReference>
<dbReference type="GO" id="GO:0004462">
    <property type="term" value="F:lactoylglutathione lyase activity"/>
    <property type="evidence" value="ECO:0007669"/>
    <property type="project" value="TreeGrafter"/>
</dbReference>
<feature type="domain" description="VOC" evidence="5">
    <location>
        <begin position="3"/>
        <end position="126"/>
    </location>
</feature>
<dbReference type="Pfam" id="PF00903">
    <property type="entry name" value="Glyoxalase"/>
    <property type="match status" value="1"/>
</dbReference>
<dbReference type="Gene3D" id="3.10.180.10">
    <property type="entry name" value="2,3-Dihydroxybiphenyl 1,2-Dioxygenase, domain 1"/>
    <property type="match status" value="1"/>
</dbReference>
<dbReference type="PANTHER" id="PTHR46036">
    <property type="entry name" value="LACTOYLGLUTATHIONE LYASE"/>
    <property type="match status" value="1"/>
</dbReference>